<dbReference type="PANTHER" id="PTHR44942:SF4">
    <property type="entry name" value="METHYLTRANSFERASE TYPE 11 DOMAIN-CONTAINING PROTEIN"/>
    <property type="match status" value="1"/>
</dbReference>
<keyword evidence="1 4" id="KW-0489">Methyltransferase</keyword>
<dbReference type="InterPro" id="IPR051052">
    <property type="entry name" value="Diverse_substrate_MTase"/>
</dbReference>
<evidence type="ECO:0000259" key="3">
    <source>
        <dbReference type="Pfam" id="PF13649"/>
    </source>
</evidence>
<dbReference type="Pfam" id="PF13649">
    <property type="entry name" value="Methyltransf_25"/>
    <property type="match status" value="1"/>
</dbReference>
<dbReference type="PANTHER" id="PTHR44942">
    <property type="entry name" value="METHYLTRANSF_11 DOMAIN-CONTAINING PROTEIN"/>
    <property type="match status" value="1"/>
</dbReference>
<evidence type="ECO:0000256" key="2">
    <source>
        <dbReference type="ARBA" id="ARBA00022679"/>
    </source>
</evidence>
<dbReference type="GO" id="GO:0032259">
    <property type="term" value="P:methylation"/>
    <property type="evidence" value="ECO:0007669"/>
    <property type="project" value="UniProtKB-KW"/>
</dbReference>
<evidence type="ECO:0000313" key="4">
    <source>
        <dbReference type="EMBL" id="MFB9625395.1"/>
    </source>
</evidence>
<proteinExistence type="predicted"/>
<accession>A0ABV5S140</accession>
<keyword evidence="5" id="KW-1185">Reference proteome</keyword>
<gene>
    <name evidence="4" type="ORF">ACFFSA_20100</name>
</gene>
<name>A0ABV5S140_9ACTN</name>
<feature type="domain" description="Methyltransferase" evidence="3">
    <location>
        <begin position="42"/>
        <end position="133"/>
    </location>
</feature>
<reference evidence="4 5" key="1">
    <citation type="submission" date="2024-09" db="EMBL/GenBank/DDBJ databases">
        <authorList>
            <person name="Sun Q."/>
            <person name="Mori K."/>
        </authorList>
    </citation>
    <scope>NUCLEOTIDE SEQUENCE [LARGE SCALE GENOMIC DNA]</scope>
    <source>
        <strain evidence="4 5">JCM 3143</strain>
    </source>
</reference>
<organism evidence="4 5">
    <name type="scientific">Nonomuraea helvata</name>
    <dbReference type="NCBI Taxonomy" id="37484"/>
    <lineage>
        <taxon>Bacteria</taxon>
        <taxon>Bacillati</taxon>
        <taxon>Actinomycetota</taxon>
        <taxon>Actinomycetes</taxon>
        <taxon>Streptosporangiales</taxon>
        <taxon>Streptosporangiaceae</taxon>
        <taxon>Nonomuraea</taxon>
    </lineage>
</organism>
<dbReference type="SUPFAM" id="SSF53335">
    <property type="entry name" value="S-adenosyl-L-methionine-dependent methyltransferases"/>
    <property type="match status" value="1"/>
</dbReference>
<dbReference type="Gene3D" id="3.40.50.150">
    <property type="entry name" value="Vaccinia Virus protein VP39"/>
    <property type="match status" value="1"/>
</dbReference>
<evidence type="ECO:0000256" key="1">
    <source>
        <dbReference type="ARBA" id="ARBA00022603"/>
    </source>
</evidence>
<evidence type="ECO:0000313" key="5">
    <source>
        <dbReference type="Proteomes" id="UP001589532"/>
    </source>
</evidence>
<dbReference type="GO" id="GO:0061542">
    <property type="term" value="F:3-demethylubiquinol 3-O-methyltransferase activity"/>
    <property type="evidence" value="ECO:0007669"/>
    <property type="project" value="UniProtKB-EC"/>
</dbReference>
<protein>
    <submittedName>
        <fullName evidence="4">Class I SAM-dependent methyltransferase</fullName>
        <ecNumber evidence="4">2.1.1.222</ecNumber>
        <ecNumber evidence="4">2.1.1.64</ecNumber>
    </submittedName>
</protein>
<dbReference type="EC" id="2.1.1.222" evidence="4"/>
<dbReference type="EC" id="2.1.1.64" evidence="4"/>
<dbReference type="Proteomes" id="UP001589532">
    <property type="component" value="Unassembled WGS sequence"/>
</dbReference>
<dbReference type="InterPro" id="IPR029063">
    <property type="entry name" value="SAM-dependent_MTases_sf"/>
</dbReference>
<dbReference type="RefSeq" id="WP_344987842.1">
    <property type="nucleotide sequence ID" value="NZ_BAAAXV010000002.1"/>
</dbReference>
<dbReference type="GO" id="GO:0102208">
    <property type="term" value="F:2-polyprenyl-6-hydroxyphenol methylase activity"/>
    <property type="evidence" value="ECO:0007669"/>
    <property type="project" value="UniProtKB-EC"/>
</dbReference>
<comment type="caution">
    <text evidence="4">The sequence shown here is derived from an EMBL/GenBank/DDBJ whole genome shotgun (WGS) entry which is preliminary data.</text>
</comment>
<keyword evidence="2 4" id="KW-0808">Transferase</keyword>
<dbReference type="EMBL" id="JBHMBW010000016">
    <property type="protein sequence ID" value="MFB9625395.1"/>
    <property type="molecule type" value="Genomic_DNA"/>
</dbReference>
<dbReference type="InterPro" id="IPR041698">
    <property type="entry name" value="Methyltransf_25"/>
</dbReference>
<dbReference type="CDD" id="cd02440">
    <property type="entry name" value="AdoMet_MTases"/>
    <property type="match status" value="1"/>
</dbReference>
<sequence>MSSGGLFAGTGVFYARFRPGYPKVFFDDLVRRFGLDGSGRLLDLGCGTGQLAIPLAGHVAEAVGVDPEPDMLAEAARQALAGEVGNVTWVRASSADLPDTLGRFRLVTMGRSFHWMDREQVLGALAGMVEDGGGVVIANDGCLARAVVPWQHAIEEVQHRFIGPQVSAGGTPARPHGAVLADSAFRDVTRVVHEFERSWTTDRIIGYLYSTSLPLRRLLGDRRPAFEQELADALLAADPSGRFVEPVTLEVLIAR</sequence>